<evidence type="ECO:0000256" key="6">
    <source>
        <dbReference type="ARBA" id="ARBA00022989"/>
    </source>
</evidence>
<evidence type="ECO:0000256" key="7">
    <source>
        <dbReference type="ARBA" id="ARBA00023136"/>
    </source>
</evidence>
<dbReference type="PANTHER" id="PTHR33908:SF3">
    <property type="entry name" value="UNDECAPRENYL PHOSPHATE-ALPHA-4-AMINO-4-DEOXY-L-ARABINOSE ARABINOSYL TRANSFERASE"/>
    <property type="match status" value="1"/>
</dbReference>
<comment type="subcellular location">
    <subcellularLocation>
        <location evidence="1">Cell membrane</location>
        <topology evidence="1">Multi-pass membrane protein</topology>
    </subcellularLocation>
</comment>
<evidence type="ECO:0000256" key="9">
    <source>
        <dbReference type="SAM" id="Phobius"/>
    </source>
</evidence>
<keyword evidence="5 9" id="KW-0812">Transmembrane</keyword>
<dbReference type="AlphaFoldDB" id="A0A5E5R7P6"/>
<keyword evidence="3 10" id="KW-0328">Glycosyltransferase</keyword>
<keyword evidence="2" id="KW-1003">Cell membrane</keyword>
<feature type="transmembrane region" description="Helical" evidence="9">
    <location>
        <begin position="25"/>
        <end position="45"/>
    </location>
</feature>
<feature type="transmembrane region" description="Helical" evidence="9">
    <location>
        <begin position="57"/>
        <end position="76"/>
    </location>
</feature>
<reference evidence="10" key="1">
    <citation type="submission" date="2019-09" db="EMBL/GenBank/DDBJ databases">
        <authorList>
            <person name="Gross C."/>
            <person name="Bohn E."/>
        </authorList>
    </citation>
    <scope>NUCLEOTIDE SEQUENCE</scope>
    <source>
        <strain evidence="10">ID40</strain>
    </source>
</reference>
<keyword evidence="7 9" id="KW-0472">Membrane</keyword>
<feature type="compositionally biased region" description="Low complexity" evidence="8">
    <location>
        <begin position="248"/>
        <end position="257"/>
    </location>
</feature>
<gene>
    <name evidence="10" type="primary">arnT_2</name>
    <name evidence="10" type="ORF">TUEID40_05139</name>
</gene>
<evidence type="ECO:0000256" key="3">
    <source>
        <dbReference type="ARBA" id="ARBA00022676"/>
    </source>
</evidence>
<dbReference type="GO" id="GO:0010041">
    <property type="term" value="P:response to iron(III) ion"/>
    <property type="evidence" value="ECO:0007669"/>
    <property type="project" value="TreeGrafter"/>
</dbReference>
<name>A0A5E5R7P6_PSEAI</name>
<dbReference type="EC" id="2.4.2.43" evidence="10"/>
<evidence type="ECO:0000256" key="1">
    <source>
        <dbReference type="ARBA" id="ARBA00004651"/>
    </source>
</evidence>
<feature type="region of interest" description="Disordered" evidence="8">
    <location>
        <begin position="194"/>
        <end position="257"/>
    </location>
</feature>
<feature type="transmembrane region" description="Helical" evidence="9">
    <location>
        <begin position="113"/>
        <end position="131"/>
    </location>
</feature>
<feature type="transmembrane region" description="Helical" evidence="9">
    <location>
        <begin position="88"/>
        <end position="106"/>
    </location>
</feature>
<organism evidence="10">
    <name type="scientific">Pseudomonas aeruginosa</name>
    <dbReference type="NCBI Taxonomy" id="287"/>
    <lineage>
        <taxon>Bacteria</taxon>
        <taxon>Pseudomonadati</taxon>
        <taxon>Pseudomonadota</taxon>
        <taxon>Gammaproteobacteria</taxon>
        <taxon>Pseudomonadales</taxon>
        <taxon>Pseudomonadaceae</taxon>
        <taxon>Pseudomonas</taxon>
    </lineage>
</organism>
<evidence type="ECO:0000256" key="5">
    <source>
        <dbReference type="ARBA" id="ARBA00022692"/>
    </source>
</evidence>
<dbReference type="EMBL" id="LR700248">
    <property type="protein sequence ID" value="VVH83942.1"/>
    <property type="molecule type" value="Genomic_DNA"/>
</dbReference>
<keyword evidence="4 10" id="KW-0808">Transferase</keyword>
<dbReference type="InterPro" id="IPR050297">
    <property type="entry name" value="LipidA_mod_glycosyltrf_83"/>
</dbReference>
<sequence>MVFLALWLLLPLAFFSLSRGKLPTYIMPCLLPLALLMGHALVQRLRLGNSVALRGNGLLNLGLALLALAALAYLQLRKPVYREEPFELFPVLLVIGAWAAAGLAQWRYPLRAWAAPLLASWVLIALLPAAMPNHVVQNKTPDLFVAEHLDELTGARHLLSNDLGAASALAWRLRRSDVTLYDTRGELKYGLSYPEHSQRSVPGRHPPVALAGTPGRLDCRAAADQQRQRPLPAGAVAGRRRTLPERQPGPGDPAAGAPESAALLLATLLMTGLSEVAQKLTVEHWRRSPPTAGRRACAVRGRGWRCSPSGSACSAGCCSCNGWKSAAPIRCWR</sequence>
<dbReference type="GO" id="GO:0005886">
    <property type="term" value="C:plasma membrane"/>
    <property type="evidence" value="ECO:0007669"/>
    <property type="project" value="UniProtKB-SubCell"/>
</dbReference>
<evidence type="ECO:0000256" key="8">
    <source>
        <dbReference type="SAM" id="MobiDB-lite"/>
    </source>
</evidence>
<protein>
    <submittedName>
        <fullName evidence="10">Undecaprenyl phosphate-alpha-4-amino-4-deoxy-L-arabinose arabinosyl transferase</fullName>
        <ecNumber evidence="10">2.4.2.43</ecNumber>
    </submittedName>
</protein>
<keyword evidence="6 9" id="KW-1133">Transmembrane helix</keyword>
<evidence type="ECO:0000313" key="10">
    <source>
        <dbReference type="EMBL" id="VVH83942.1"/>
    </source>
</evidence>
<dbReference type="GO" id="GO:0103015">
    <property type="term" value="F:4-amino-4-deoxy-L-arabinose transferase activity"/>
    <property type="evidence" value="ECO:0007669"/>
    <property type="project" value="UniProtKB-EC"/>
</dbReference>
<evidence type="ECO:0000256" key="2">
    <source>
        <dbReference type="ARBA" id="ARBA00022475"/>
    </source>
</evidence>
<dbReference type="GO" id="GO:0009103">
    <property type="term" value="P:lipopolysaccharide biosynthetic process"/>
    <property type="evidence" value="ECO:0007669"/>
    <property type="project" value="TreeGrafter"/>
</dbReference>
<evidence type="ECO:0000256" key="4">
    <source>
        <dbReference type="ARBA" id="ARBA00022679"/>
    </source>
</evidence>
<accession>A0A5E5R7P6</accession>
<proteinExistence type="predicted"/>
<dbReference type="PANTHER" id="PTHR33908">
    <property type="entry name" value="MANNOSYLTRANSFERASE YKCB-RELATED"/>
    <property type="match status" value="1"/>
</dbReference>